<evidence type="ECO:0000256" key="1">
    <source>
        <dbReference type="SAM" id="MobiDB-lite"/>
    </source>
</evidence>
<dbReference type="InterPro" id="IPR000953">
    <property type="entry name" value="Chromo/chromo_shadow_dom"/>
</dbReference>
<organism evidence="4">
    <name type="scientific">Selaginella moellendorffii</name>
    <name type="common">Spikemoss</name>
    <dbReference type="NCBI Taxonomy" id="88036"/>
    <lineage>
        <taxon>Eukaryota</taxon>
        <taxon>Viridiplantae</taxon>
        <taxon>Streptophyta</taxon>
        <taxon>Embryophyta</taxon>
        <taxon>Tracheophyta</taxon>
        <taxon>Lycopodiopsida</taxon>
        <taxon>Selaginellales</taxon>
        <taxon>Selaginellaceae</taxon>
        <taxon>Selaginella</taxon>
    </lineage>
</organism>
<evidence type="ECO:0000313" key="3">
    <source>
        <dbReference type="EMBL" id="EFJ38808.1"/>
    </source>
</evidence>
<gene>
    <name evidence="3" type="ORF">SELMODRAFT_403013</name>
</gene>
<dbReference type="EMBL" id="GL377565">
    <property type="protein sequence ID" value="EFJ38808.1"/>
    <property type="molecule type" value="Genomic_DNA"/>
</dbReference>
<accession>D8QNS2</accession>
<dbReference type="SMART" id="SM00298">
    <property type="entry name" value="CHROMO"/>
    <property type="match status" value="1"/>
</dbReference>
<proteinExistence type="predicted"/>
<dbReference type="CDD" id="cd00024">
    <property type="entry name" value="CD_CSD"/>
    <property type="match status" value="1"/>
</dbReference>
<feature type="compositionally biased region" description="Basic and acidic residues" evidence="1">
    <location>
        <begin position="71"/>
        <end position="85"/>
    </location>
</feature>
<dbReference type="InParanoid" id="D8QNS2"/>
<name>D8QNS2_SELML</name>
<dbReference type="KEGG" id="smo:SELMODRAFT_403013"/>
<reference evidence="3 4" key="1">
    <citation type="journal article" date="2011" name="Science">
        <title>The Selaginella genome identifies genetic changes associated with the evolution of vascular plants.</title>
        <authorList>
            <person name="Banks J.A."/>
            <person name="Nishiyama T."/>
            <person name="Hasebe M."/>
            <person name="Bowman J.L."/>
            <person name="Gribskov M."/>
            <person name="dePamphilis C."/>
            <person name="Albert V.A."/>
            <person name="Aono N."/>
            <person name="Aoyama T."/>
            <person name="Ambrose B.A."/>
            <person name="Ashton N.W."/>
            <person name="Axtell M.J."/>
            <person name="Barker E."/>
            <person name="Barker M.S."/>
            <person name="Bennetzen J.L."/>
            <person name="Bonawitz N.D."/>
            <person name="Chapple C."/>
            <person name="Cheng C."/>
            <person name="Correa L.G."/>
            <person name="Dacre M."/>
            <person name="DeBarry J."/>
            <person name="Dreyer I."/>
            <person name="Elias M."/>
            <person name="Engstrom E.M."/>
            <person name="Estelle M."/>
            <person name="Feng L."/>
            <person name="Finet C."/>
            <person name="Floyd S.K."/>
            <person name="Frommer W.B."/>
            <person name="Fujita T."/>
            <person name="Gramzow L."/>
            <person name="Gutensohn M."/>
            <person name="Harholt J."/>
            <person name="Hattori M."/>
            <person name="Heyl A."/>
            <person name="Hirai T."/>
            <person name="Hiwatashi Y."/>
            <person name="Ishikawa M."/>
            <person name="Iwata M."/>
            <person name="Karol K.G."/>
            <person name="Koehler B."/>
            <person name="Kolukisaoglu U."/>
            <person name="Kubo M."/>
            <person name="Kurata T."/>
            <person name="Lalonde S."/>
            <person name="Li K."/>
            <person name="Li Y."/>
            <person name="Litt A."/>
            <person name="Lyons E."/>
            <person name="Manning G."/>
            <person name="Maruyama T."/>
            <person name="Michael T.P."/>
            <person name="Mikami K."/>
            <person name="Miyazaki S."/>
            <person name="Morinaga S."/>
            <person name="Murata T."/>
            <person name="Mueller-Roeber B."/>
            <person name="Nelson D.R."/>
            <person name="Obara M."/>
            <person name="Oguri Y."/>
            <person name="Olmstead R.G."/>
            <person name="Onodera N."/>
            <person name="Petersen B.L."/>
            <person name="Pils B."/>
            <person name="Prigge M."/>
            <person name="Rensing S.A."/>
            <person name="Riano-Pachon D.M."/>
            <person name="Roberts A.W."/>
            <person name="Sato Y."/>
            <person name="Scheller H.V."/>
            <person name="Schulz B."/>
            <person name="Schulz C."/>
            <person name="Shakirov E.V."/>
            <person name="Shibagaki N."/>
            <person name="Shinohara N."/>
            <person name="Shippen D.E."/>
            <person name="Soerensen I."/>
            <person name="Sotooka R."/>
            <person name="Sugimoto N."/>
            <person name="Sugita M."/>
            <person name="Sumikawa N."/>
            <person name="Tanurdzic M."/>
            <person name="Theissen G."/>
            <person name="Ulvskov P."/>
            <person name="Wakazuki S."/>
            <person name="Weng J.K."/>
            <person name="Willats W.W."/>
            <person name="Wipf D."/>
            <person name="Wolf P.G."/>
            <person name="Yang L."/>
            <person name="Zimmer A.D."/>
            <person name="Zhu Q."/>
            <person name="Mitros T."/>
            <person name="Hellsten U."/>
            <person name="Loque D."/>
            <person name="Otillar R."/>
            <person name="Salamov A."/>
            <person name="Schmutz J."/>
            <person name="Shapiro H."/>
            <person name="Lindquist E."/>
            <person name="Lucas S."/>
            <person name="Rokhsar D."/>
            <person name="Grigoriev I.V."/>
        </authorList>
    </citation>
    <scope>NUCLEOTIDE SEQUENCE [LARGE SCALE GENOMIC DNA]</scope>
</reference>
<protein>
    <recommendedName>
        <fullName evidence="2">Chromo domain-containing protein</fullName>
    </recommendedName>
</protein>
<keyword evidence="4" id="KW-1185">Reference proteome</keyword>
<dbReference type="HOGENOM" id="CLU_2125375_0_0_1"/>
<feature type="domain" description="Chromo" evidence="2">
    <location>
        <begin position="12"/>
        <end position="60"/>
    </location>
</feature>
<feature type="region of interest" description="Disordered" evidence="1">
    <location>
        <begin position="68"/>
        <end position="114"/>
    </location>
</feature>
<evidence type="ECO:0000313" key="4">
    <source>
        <dbReference type="Proteomes" id="UP000001514"/>
    </source>
</evidence>
<dbReference type="AlphaFoldDB" id="D8QNS2"/>
<dbReference type="Gramene" id="EFJ38808">
    <property type="protein sequence ID" value="EFJ38808"/>
    <property type="gene ID" value="SELMODRAFT_403013"/>
</dbReference>
<dbReference type="SUPFAM" id="SSF54160">
    <property type="entry name" value="Chromo domain-like"/>
    <property type="match status" value="1"/>
</dbReference>
<dbReference type="InterPro" id="IPR016197">
    <property type="entry name" value="Chromo-like_dom_sf"/>
</dbReference>
<dbReference type="InterPro" id="IPR023780">
    <property type="entry name" value="Chromo_domain"/>
</dbReference>
<sequence length="114" mass="12899">MACVLVNGFPEWEVEKVIDSRINACNKREYRVLWRDWPVETASWEVAENLENAPLKVKEYWVSAPFSDSAKGTRDCAAEGMKSRAQELQAAATSPRKRRRLVPLAQKQAMASSS</sequence>
<evidence type="ECO:0000259" key="2">
    <source>
        <dbReference type="PROSITE" id="PS50013"/>
    </source>
</evidence>
<dbReference type="Pfam" id="PF00385">
    <property type="entry name" value="Chromo"/>
    <property type="match status" value="1"/>
</dbReference>
<dbReference type="Proteomes" id="UP000001514">
    <property type="component" value="Unassembled WGS sequence"/>
</dbReference>
<dbReference type="PROSITE" id="PS50013">
    <property type="entry name" value="CHROMO_2"/>
    <property type="match status" value="1"/>
</dbReference>
<dbReference type="Gene3D" id="2.40.50.40">
    <property type="match status" value="1"/>
</dbReference>